<dbReference type="eggNOG" id="KOG0032">
    <property type="taxonomic scope" value="Eukaryota"/>
</dbReference>
<keyword evidence="4" id="KW-1185">Reference proteome</keyword>
<dbReference type="AlphaFoldDB" id="A0A1I7TSL2"/>
<evidence type="ECO:0000259" key="3">
    <source>
        <dbReference type="SMART" id="SM00297"/>
    </source>
</evidence>
<dbReference type="InterPro" id="IPR036427">
    <property type="entry name" value="Bromodomain-like_sf"/>
</dbReference>
<dbReference type="SMART" id="SM00297">
    <property type="entry name" value="BROMO"/>
    <property type="match status" value="1"/>
</dbReference>
<evidence type="ECO:0000313" key="5">
    <source>
        <dbReference type="WBParaSite" id="Csp11.Scaffold629.g11355.t1"/>
    </source>
</evidence>
<dbReference type="PANTHER" id="PTHR15398">
    <property type="entry name" value="BROMODOMAIN-CONTAINING PROTEIN 8"/>
    <property type="match status" value="1"/>
</dbReference>
<dbReference type="PANTHER" id="PTHR15398:SF4">
    <property type="entry name" value="BROMODOMAIN-CONTAINING PROTEIN 8 ISOFORM X1"/>
    <property type="match status" value="1"/>
</dbReference>
<proteinExistence type="predicted"/>
<feature type="compositionally biased region" description="Low complexity" evidence="2">
    <location>
        <begin position="501"/>
        <end position="510"/>
    </location>
</feature>
<keyword evidence="1" id="KW-0103">Bromodomain</keyword>
<dbReference type="Proteomes" id="UP000095282">
    <property type="component" value="Unplaced"/>
</dbReference>
<feature type="compositionally biased region" description="Low complexity" evidence="2">
    <location>
        <begin position="424"/>
        <end position="437"/>
    </location>
</feature>
<feature type="region of interest" description="Disordered" evidence="2">
    <location>
        <begin position="634"/>
        <end position="655"/>
    </location>
</feature>
<feature type="domain" description="Bromo" evidence="3">
    <location>
        <begin position="652"/>
        <end position="755"/>
    </location>
</feature>
<dbReference type="GO" id="GO:0035267">
    <property type="term" value="C:NuA4 histone acetyltransferase complex"/>
    <property type="evidence" value="ECO:0007669"/>
    <property type="project" value="TreeGrafter"/>
</dbReference>
<evidence type="ECO:0000313" key="4">
    <source>
        <dbReference type="Proteomes" id="UP000095282"/>
    </source>
</evidence>
<organism evidence="4 5">
    <name type="scientific">Caenorhabditis tropicalis</name>
    <dbReference type="NCBI Taxonomy" id="1561998"/>
    <lineage>
        <taxon>Eukaryota</taxon>
        <taxon>Metazoa</taxon>
        <taxon>Ecdysozoa</taxon>
        <taxon>Nematoda</taxon>
        <taxon>Chromadorea</taxon>
        <taxon>Rhabditida</taxon>
        <taxon>Rhabditina</taxon>
        <taxon>Rhabditomorpha</taxon>
        <taxon>Rhabditoidea</taxon>
        <taxon>Rhabditidae</taxon>
        <taxon>Peloderinae</taxon>
        <taxon>Caenorhabditis</taxon>
    </lineage>
</organism>
<feature type="compositionally biased region" description="Low complexity" evidence="2">
    <location>
        <begin position="356"/>
        <end position="367"/>
    </location>
</feature>
<evidence type="ECO:0000256" key="1">
    <source>
        <dbReference type="ARBA" id="ARBA00023117"/>
    </source>
</evidence>
<dbReference type="Pfam" id="PF00439">
    <property type="entry name" value="Bromodomain"/>
    <property type="match status" value="1"/>
</dbReference>
<reference evidence="5" key="1">
    <citation type="submission" date="2016-11" db="UniProtKB">
        <authorList>
            <consortium name="WormBaseParasite"/>
        </authorList>
    </citation>
    <scope>IDENTIFICATION</scope>
</reference>
<dbReference type="WBParaSite" id="Csp11.Scaffold629.g11355.t1">
    <property type="protein sequence ID" value="Csp11.Scaffold629.g11355.t1"/>
    <property type="gene ID" value="Csp11.Scaffold629.g11355"/>
</dbReference>
<dbReference type="InterPro" id="IPR001487">
    <property type="entry name" value="Bromodomain"/>
</dbReference>
<dbReference type="STRING" id="1561998.A0A1I7TSL2"/>
<feature type="compositionally biased region" description="Basic and acidic residues" evidence="2">
    <location>
        <begin position="311"/>
        <end position="327"/>
    </location>
</feature>
<feature type="region of interest" description="Disordered" evidence="2">
    <location>
        <begin position="252"/>
        <end position="437"/>
    </location>
</feature>
<sequence>MAYRFGRSHWQDDDRLNLMKVCLEYQQWDERLKAMRAIYAKRNYPPGYFTENTCREELERIMSLPTPNLRLDVSKTFVYSRKIMMEKWIDYFDAEVRKVRSSQAEMGLVNVRRNVELLKEVLSENITDERIAEIMAMLGDSDIHKTDAIYKRIVGSLDTAILDKFEEEGVDIEDLEVPPTKPPSDNVDPGTKGYLTPAHQSQSFDMSFFSPQPAFEMQTLAAALRDAVPVAEPEPEYPQSPPRVEYTLPDEIMEPQPLSPVAKPKTEEIDEEMEVEEQQDDDELFEDAPDSPNPVRQPTAPEKNAPSTSQKKKEPSLISVDDIKKETSYASPSPAPEHRQPPPPPTRARGRPRLHSNSASTSSPSTSRKVERSSTPRDQTPEVPAKRRHQERSQEPSSSSSLRKPRNSSIPTSSGQRRKEDTPSSRMSSVTSFSRSESGLDFQGVLDYLNDTREMTAQTDITVRTALLSEADIRRYSIPPYAHSNKAARGRKSQRPGEVARSVSRNSSSSTPQPRDDSVTRNTVRTVASQTNIRMDIEKDDVMFVAMDSSPRVYIRSTVDLEKEKHIKVDFDTCKEIELENAAGDRNGDMGKRSTKVDGRKEMPLIVETGTDLGKRLIRDMSFQLASARCDVVSSGQKESPIKRRRDAAPREDPERMKMSTMFRSLWDCEWSEPFRKPVPLGEESYEQGVHERIDLSMIRREMEGDELPNETKFLLRAYRMISNAVMYNGFDHDVHVFAKNIFNKVMSNIALEEKDLECVVKDEPPSSNASSLERDSVRTLNSGGVKRVIMRKNQNIEGIMTPQGNRKAKKKL</sequence>
<name>A0A1I7TSL2_9PELO</name>
<protein>
    <submittedName>
        <fullName evidence="5">Bromo domain-containing protein</fullName>
    </submittedName>
</protein>
<feature type="region of interest" description="Disordered" evidence="2">
    <location>
        <begin position="482"/>
        <end position="526"/>
    </location>
</feature>
<dbReference type="SUPFAM" id="SSF47370">
    <property type="entry name" value="Bromodomain"/>
    <property type="match status" value="1"/>
</dbReference>
<dbReference type="Gene3D" id="1.20.920.10">
    <property type="entry name" value="Bromodomain-like"/>
    <property type="match status" value="1"/>
</dbReference>
<evidence type="ECO:0000256" key="2">
    <source>
        <dbReference type="SAM" id="MobiDB-lite"/>
    </source>
</evidence>
<feature type="compositionally biased region" description="Acidic residues" evidence="2">
    <location>
        <begin position="268"/>
        <end position="289"/>
    </location>
</feature>
<accession>A0A1I7TSL2</accession>